<dbReference type="EMBL" id="KK914693">
    <property type="protein sequence ID" value="KDP30349.1"/>
    <property type="molecule type" value="Genomic_DNA"/>
</dbReference>
<keyword evidence="3" id="KW-1185">Reference proteome</keyword>
<protein>
    <recommendedName>
        <fullName evidence="4">Aminotransferase-like plant mobile domain-containing protein</fullName>
    </recommendedName>
</protein>
<evidence type="ECO:0000313" key="2">
    <source>
        <dbReference type="EMBL" id="KDP30349.1"/>
    </source>
</evidence>
<dbReference type="Proteomes" id="UP000027138">
    <property type="component" value="Unassembled WGS sequence"/>
</dbReference>
<sequence length="252" mass="28531">MVTANSMNLNYVLYASLDCSMAYFPDRINHQYGVVQCIPRIYNFESGPMTQSLLTNLADHWRHRNTWYMGQGVMHDTGTPDIYPSSLASRQIMRIILLHLDKDGYIWDVIPKETRDFYWEEFQTEKYGREPTPMEVFTYTHTKDLDGHTFVDKRAVGVNLDHSAEEISALWAHGDAQERQLAELKAHVMRISGQHGSGTSSFDPPPATDPPVFTLHQPPSSSLNPDIADDTLVTPTDISSRHYTGSSRGPIS</sequence>
<accession>A0A067KER7</accession>
<proteinExistence type="predicted"/>
<evidence type="ECO:0000256" key="1">
    <source>
        <dbReference type="SAM" id="MobiDB-lite"/>
    </source>
</evidence>
<reference evidence="2 3" key="1">
    <citation type="journal article" date="2014" name="PLoS ONE">
        <title>Global Analysis of Gene Expression Profiles in Physic Nut (Jatropha curcas L.) Seedlings Exposed to Salt Stress.</title>
        <authorList>
            <person name="Zhang L."/>
            <person name="Zhang C."/>
            <person name="Wu P."/>
            <person name="Chen Y."/>
            <person name="Li M."/>
            <person name="Jiang H."/>
            <person name="Wu G."/>
        </authorList>
    </citation>
    <scope>NUCLEOTIDE SEQUENCE [LARGE SCALE GENOMIC DNA]</scope>
    <source>
        <strain evidence="3">cv. GZQX0401</strain>
        <tissue evidence="2">Young leaves</tissue>
    </source>
</reference>
<gene>
    <name evidence="2" type="ORF">JCGZ_17496</name>
</gene>
<evidence type="ECO:0008006" key="4">
    <source>
        <dbReference type="Google" id="ProtNLM"/>
    </source>
</evidence>
<name>A0A067KER7_JATCU</name>
<organism evidence="2 3">
    <name type="scientific">Jatropha curcas</name>
    <name type="common">Barbados nut</name>
    <dbReference type="NCBI Taxonomy" id="180498"/>
    <lineage>
        <taxon>Eukaryota</taxon>
        <taxon>Viridiplantae</taxon>
        <taxon>Streptophyta</taxon>
        <taxon>Embryophyta</taxon>
        <taxon>Tracheophyta</taxon>
        <taxon>Spermatophyta</taxon>
        <taxon>Magnoliopsida</taxon>
        <taxon>eudicotyledons</taxon>
        <taxon>Gunneridae</taxon>
        <taxon>Pentapetalae</taxon>
        <taxon>rosids</taxon>
        <taxon>fabids</taxon>
        <taxon>Malpighiales</taxon>
        <taxon>Euphorbiaceae</taxon>
        <taxon>Crotonoideae</taxon>
        <taxon>Jatropheae</taxon>
        <taxon>Jatropha</taxon>
    </lineage>
</organism>
<evidence type="ECO:0000313" key="3">
    <source>
        <dbReference type="Proteomes" id="UP000027138"/>
    </source>
</evidence>
<feature type="compositionally biased region" description="Polar residues" evidence="1">
    <location>
        <begin position="233"/>
        <end position="252"/>
    </location>
</feature>
<feature type="region of interest" description="Disordered" evidence="1">
    <location>
        <begin position="192"/>
        <end position="252"/>
    </location>
</feature>
<dbReference type="AlphaFoldDB" id="A0A067KER7"/>